<name>A0A329SBT2_9STRA</name>
<feature type="coiled-coil region" evidence="1">
    <location>
        <begin position="564"/>
        <end position="647"/>
    </location>
</feature>
<dbReference type="OrthoDB" id="74685at2759"/>
<evidence type="ECO:0008006" key="6">
    <source>
        <dbReference type="Google" id="ProtNLM"/>
    </source>
</evidence>
<feature type="compositionally biased region" description="Polar residues" evidence="2">
    <location>
        <begin position="104"/>
        <end position="114"/>
    </location>
</feature>
<proteinExistence type="predicted"/>
<comment type="caution">
    <text evidence="4">The sequence shown here is derived from an EMBL/GenBank/DDBJ whole genome shotgun (WGS) entry which is preliminary data.</text>
</comment>
<dbReference type="VEuPathDB" id="FungiDB:PC110_g9556"/>
<reference evidence="4 5" key="1">
    <citation type="submission" date="2018-01" db="EMBL/GenBank/DDBJ databases">
        <title>Draft genome of the strawberry crown rot pathogen Phytophthora cactorum.</title>
        <authorList>
            <person name="Armitage A.D."/>
            <person name="Lysoe E."/>
            <person name="Nellist C.F."/>
            <person name="Harrison R.J."/>
            <person name="Brurberg M.B."/>
        </authorList>
    </citation>
    <scope>NUCLEOTIDE SEQUENCE [LARGE SCALE GENOMIC DNA]</scope>
    <source>
        <strain evidence="4 5">10300</strain>
    </source>
</reference>
<dbReference type="EMBL" id="MJFZ01000212">
    <property type="protein sequence ID" value="RAW34120.1"/>
    <property type="molecule type" value="Genomic_DNA"/>
</dbReference>
<dbReference type="Proteomes" id="UP000760860">
    <property type="component" value="Unassembled WGS sequence"/>
</dbReference>
<dbReference type="InterPro" id="IPR011993">
    <property type="entry name" value="PH-like_dom_sf"/>
</dbReference>
<evidence type="ECO:0000313" key="4">
    <source>
        <dbReference type="EMBL" id="RAW34120.1"/>
    </source>
</evidence>
<dbReference type="AlphaFoldDB" id="A0A329SBT2"/>
<feature type="coiled-coil region" evidence="1">
    <location>
        <begin position="720"/>
        <end position="847"/>
    </location>
</feature>
<keyword evidence="1" id="KW-0175">Coiled coil</keyword>
<protein>
    <recommendedName>
        <fullName evidence="6">PH domain-containing protein</fullName>
    </recommendedName>
</protein>
<dbReference type="EMBL" id="RCMV01000161">
    <property type="protein sequence ID" value="KAG3222994.1"/>
    <property type="molecule type" value="Genomic_DNA"/>
</dbReference>
<gene>
    <name evidence="4" type="ORF">PC110_g9556</name>
    <name evidence="3" type="ORF">PC129_g6327</name>
</gene>
<dbReference type="Proteomes" id="UP000251314">
    <property type="component" value="Unassembled WGS sequence"/>
</dbReference>
<feature type="region of interest" description="Disordered" evidence="2">
    <location>
        <begin position="101"/>
        <end position="122"/>
    </location>
</feature>
<dbReference type="SUPFAM" id="SSF50729">
    <property type="entry name" value="PH domain-like"/>
    <property type="match status" value="1"/>
</dbReference>
<evidence type="ECO:0000256" key="2">
    <source>
        <dbReference type="SAM" id="MobiDB-lite"/>
    </source>
</evidence>
<dbReference type="STRING" id="29920.A0A329SBT2"/>
<evidence type="ECO:0000313" key="5">
    <source>
        <dbReference type="Proteomes" id="UP000251314"/>
    </source>
</evidence>
<sequence length="990" mass="109077">MVPCCTSLSTSGSPIADALSSSSSFWCCEFFSVSRRVVKLAGLLLVADGAEMSLPTNGGTDRDALGSVTALAAHPFSSSSRPPSYSISRSQIVANGISRKRSLSGESLPSQSGGTPPHVSFAPLPSSSSLGGVFATVSTIRGSTSTTATLPSLRYQLPAPLSAKRLRREPLSPTSVGEVSDAKKMPPAKSAVTTTPGAAQMQSMLRGLQHLSACDAGGCSNPLCVSTRTFVDKVKTHRLNMAGKSTHDANSPPWSEEPTAIRSSNHDSDEGQAIATEGQRSGAEQAWDDLLVVAFRAKQSEDVCQWEKEFSVFFDDSKPVGLGFQPASKSNKFSLVPAESYTCVVRDVAPVGLAADYNTRCRSAGDYSRIIVDKLRVRMVNGVDVANIPYADVLQMMRDGKPALTLTLTDISSGQVDTSLVERSRSLGSLASTRQTRRRSSLSMGPGKPKSRRDSQAGLESKSDCLQLPESTGSDADGSDTLVHNLKTEYLEVSHQLSTVREQLSALHQEREEAVIREQEVAARQLEALLQETRKVQRERDDMVAVNKLLLRHKRASTTTQAELEAVRNEQVQLQRHQDELEQTLTDLQAQLAEQTTVAEERREQVNHLRHDKEILALQWQELQEEHRDTQSQVDELHDRLVDAQRAHRAVEVVLAALRTSHAAKTQHVRELQAALETANSRAAISPLAKESRHIAKVSVAQPNATVMLQADTSPTLASSQLLQERLKDTSTDLNQHRDELLVELSCHDQQLQQLQEQVRALELVNSTSKQLLASLHEELRDAQSRERSMRGEFSAELEVVRKKVEQEAQITQSDLKRQISELELRCEDERTKKNRLQVAVDELESSSRARAAAQAREQEFLVQFKKQLENGIVVNKFGSRGVPHQRVVYADAQCHWLSWRSPATSATHSSLLQPKTDSKVDTCDLVEVLPGATTENFTRQRPDAPARCFSLVFVHPCRTLDLQADTAAQCQQYLRGFRLLQEEAALKRR</sequence>
<feature type="region of interest" description="Disordered" evidence="2">
    <location>
        <begin position="168"/>
        <end position="194"/>
    </location>
</feature>
<accession>A0A329SBT2</accession>
<keyword evidence="5" id="KW-1185">Reference proteome</keyword>
<evidence type="ECO:0000313" key="3">
    <source>
        <dbReference type="EMBL" id="KAG3222994.1"/>
    </source>
</evidence>
<feature type="region of interest" description="Disordered" evidence="2">
    <location>
        <begin position="243"/>
        <end position="280"/>
    </location>
</feature>
<reference evidence="3" key="2">
    <citation type="submission" date="2018-05" db="EMBL/GenBank/DDBJ databases">
        <title>Effector identification in a new, highly contiguous assembly of the strawberry crown rot pathogen Phytophthora cactorum.</title>
        <authorList>
            <person name="Armitage A.D."/>
            <person name="Nellist C.F."/>
            <person name="Bates H."/>
            <person name="Vickerstaff R.J."/>
            <person name="Harrison R.J."/>
        </authorList>
    </citation>
    <scope>NUCLEOTIDE SEQUENCE</scope>
    <source>
        <strain evidence="3">P421</strain>
    </source>
</reference>
<organism evidence="4 5">
    <name type="scientific">Phytophthora cactorum</name>
    <dbReference type="NCBI Taxonomy" id="29920"/>
    <lineage>
        <taxon>Eukaryota</taxon>
        <taxon>Sar</taxon>
        <taxon>Stramenopiles</taxon>
        <taxon>Oomycota</taxon>
        <taxon>Peronosporomycetes</taxon>
        <taxon>Peronosporales</taxon>
        <taxon>Peronosporaceae</taxon>
        <taxon>Phytophthora</taxon>
    </lineage>
</organism>
<evidence type="ECO:0000256" key="1">
    <source>
        <dbReference type="SAM" id="Coils"/>
    </source>
</evidence>
<dbReference type="Gene3D" id="2.30.29.30">
    <property type="entry name" value="Pleckstrin-homology domain (PH domain)/Phosphotyrosine-binding domain (PTB)"/>
    <property type="match status" value="1"/>
</dbReference>
<feature type="region of interest" description="Disordered" evidence="2">
    <location>
        <begin position="425"/>
        <end position="480"/>
    </location>
</feature>